<dbReference type="EMBL" id="JAUYVH010000009">
    <property type="protein sequence ID" value="MDQ9171394.1"/>
    <property type="molecule type" value="Genomic_DNA"/>
</dbReference>
<dbReference type="PANTHER" id="PTHR34821">
    <property type="entry name" value="INNER MEMBRANE PROTEIN YDCZ"/>
    <property type="match status" value="1"/>
</dbReference>
<proteinExistence type="predicted"/>
<feature type="transmembrane region" description="Helical" evidence="1">
    <location>
        <begin position="6"/>
        <end position="22"/>
    </location>
</feature>
<organism evidence="2 3">
    <name type="scientific">Keguizhuia sedimenti</name>
    <dbReference type="NCBI Taxonomy" id="3064264"/>
    <lineage>
        <taxon>Bacteria</taxon>
        <taxon>Pseudomonadati</taxon>
        <taxon>Pseudomonadota</taxon>
        <taxon>Betaproteobacteria</taxon>
        <taxon>Burkholderiales</taxon>
        <taxon>Oxalobacteraceae</taxon>
        <taxon>Keguizhuia</taxon>
    </lineage>
</organism>
<keyword evidence="1" id="KW-1133">Transmembrane helix</keyword>
<feature type="transmembrane region" description="Helical" evidence="1">
    <location>
        <begin position="128"/>
        <end position="145"/>
    </location>
</feature>
<sequence>MLYLYIFLAVIAGVAVTLQVGVNSSLRFSLNSPVYAAFFSFAIGTVGLLAYALVTRAPWPTMQNIVKVPAWAWLGGLLGAYYVVTTIVAAPKLGAASLISLVVTTQLCTSLILDHYGLIGFAQHSINMWRVLGALLLIAGVVLIVRN</sequence>
<name>A0ABU1BTL4_9BURK</name>
<dbReference type="Pfam" id="PF04657">
    <property type="entry name" value="DMT_YdcZ"/>
    <property type="match status" value="1"/>
</dbReference>
<dbReference type="RefSeq" id="WP_338437333.1">
    <property type="nucleotide sequence ID" value="NZ_JAUYVH010000009.1"/>
</dbReference>
<evidence type="ECO:0000313" key="2">
    <source>
        <dbReference type="EMBL" id="MDQ9171394.1"/>
    </source>
</evidence>
<feature type="transmembrane region" description="Helical" evidence="1">
    <location>
        <begin position="34"/>
        <end position="54"/>
    </location>
</feature>
<accession>A0ABU1BTL4</accession>
<keyword evidence="1" id="KW-0472">Membrane</keyword>
<dbReference type="InterPro" id="IPR006750">
    <property type="entry name" value="YdcZ"/>
</dbReference>
<reference evidence="2 3" key="1">
    <citation type="submission" date="2023-08" db="EMBL/GenBank/DDBJ databases">
        <title>Oxalobacteraceae gen .nov., isolated from river sludge outside the plant.</title>
        <authorList>
            <person name="Zhao S.Y."/>
        </authorList>
    </citation>
    <scope>NUCLEOTIDE SEQUENCE [LARGE SCALE GENOMIC DNA]</scope>
    <source>
        <strain evidence="2 3">R-40</strain>
    </source>
</reference>
<evidence type="ECO:0000256" key="1">
    <source>
        <dbReference type="SAM" id="Phobius"/>
    </source>
</evidence>
<feature type="transmembrane region" description="Helical" evidence="1">
    <location>
        <begin position="70"/>
        <end position="91"/>
    </location>
</feature>
<keyword evidence="1" id="KW-0812">Transmembrane</keyword>
<comment type="caution">
    <text evidence="2">The sequence shown here is derived from an EMBL/GenBank/DDBJ whole genome shotgun (WGS) entry which is preliminary data.</text>
</comment>
<dbReference type="Proteomes" id="UP001225596">
    <property type="component" value="Unassembled WGS sequence"/>
</dbReference>
<gene>
    <name evidence="2" type="ORF">Q8A64_13350</name>
</gene>
<keyword evidence="3" id="KW-1185">Reference proteome</keyword>
<evidence type="ECO:0000313" key="3">
    <source>
        <dbReference type="Proteomes" id="UP001225596"/>
    </source>
</evidence>
<dbReference type="PANTHER" id="PTHR34821:SF2">
    <property type="entry name" value="INNER MEMBRANE PROTEIN YDCZ"/>
    <property type="match status" value="1"/>
</dbReference>
<protein>
    <submittedName>
        <fullName evidence="2">DMT family transporter</fullName>
    </submittedName>
</protein>